<feature type="domain" description="NAD(P)-binding" evidence="1">
    <location>
        <begin position="14"/>
        <end position="324"/>
    </location>
</feature>
<evidence type="ECO:0000313" key="3">
    <source>
        <dbReference type="Proteomes" id="UP000004188"/>
    </source>
</evidence>
<evidence type="ECO:0000313" key="2">
    <source>
        <dbReference type="EMBL" id="EDZ64838.1"/>
    </source>
</evidence>
<dbReference type="SUPFAM" id="SSF51735">
    <property type="entry name" value="NAD(P)-binding Rossmann-fold domains"/>
    <property type="match status" value="1"/>
</dbReference>
<protein>
    <submittedName>
        <fullName evidence="2">CDP-glucose 4,6-dehydratase</fullName>
        <ecNumber evidence="2">4.2.1.45</ecNumber>
    </submittedName>
</protein>
<keyword evidence="3" id="KW-1185">Reference proteome</keyword>
<dbReference type="InterPro" id="IPR016040">
    <property type="entry name" value="NAD(P)-bd_dom"/>
</dbReference>
<evidence type="ECO:0000259" key="1">
    <source>
        <dbReference type="Pfam" id="PF16363"/>
    </source>
</evidence>
<dbReference type="EMBL" id="DS995299">
    <property type="protein sequence ID" value="EDZ64838.1"/>
    <property type="molecule type" value="Genomic_DNA"/>
</dbReference>
<dbReference type="Pfam" id="PF16363">
    <property type="entry name" value="GDP_Man_Dehyd"/>
    <property type="match status" value="1"/>
</dbReference>
<gene>
    <name evidence="2" type="primary">rfbG</name>
    <name evidence="2" type="ORF">KB13_970</name>
</gene>
<dbReference type="Gene3D" id="3.40.50.720">
    <property type="entry name" value="NAD(P)-binding Rossmann-like Domain"/>
    <property type="match status" value="1"/>
</dbReference>
<keyword evidence="2" id="KW-0456">Lyase</keyword>
<dbReference type="InterPro" id="IPR036291">
    <property type="entry name" value="NAD(P)-bd_dom_sf"/>
</dbReference>
<dbReference type="HOGENOM" id="CLU_007383_1_7_4"/>
<name>B6BTH5_9PROT</name>
<dbReference type="InterPro" id="IPR013445">
    <property type="entry name" value="CDP_4_6_deHydtase"/>
</dbReference>
<dbReference type="PANTHER" id="PTHR43000">
    <property type="entry name" value="DTDP-D-GLUCOSE 4,6-DEHYDRATASE-RELATED"/>
    <property type="match status" value="1"/>
</dbReference>
<proteinExistence type="predicted"/>
<dbReference type="AlphaFoldDB" id="B6BTH5"/>
<dbReference type="GO" id="GO:0047733">
    <property type="term" value="F:CDP-glucose 4,6-dehydratase activity"/>
    <property type="evidence" value="ECO:0007669"/>
    <property type="project" value="UniProtKB-EC"/>
</dbReference>
<dbReference type="Proteomes" id="UP000004188">
    <property type="component" value="Unassembled WGS sequence"/>
</dbReference>
<dbReference type="STRING" id="314607.KB13_970"/>
<dbReference type="NCBIfam" id="TIGR02622">
    <property type="entry name" value="CDP_4_6_dhtase"/>
    <property type="match status" value="1"/>
</dbReference>
<dbReference type="CDD" id="cd05252">
    <property type="entry name" value="CDP_GD_SDR_e"/>
    <property type="match status" value="1"/>
</dbReference>
<dbReference type="EC" id="4.2.1.45" evidence="2"/>
<organism evidence="2 3">
    <name type="scientific">beta proteobacterium KB13</name>
    <dbReference type="NCBI Taxonomy" id="314607"/>
    <lineage>
        <taxon>Bacteria</taxon>
        <taxon>Pseudomonadati</taxon>
        <taxon>Pseudomonadota</taxon>
        <taxon>Betaproteobacteria</taxon>
        <taxon>Nitrosomonadales</taxon>
        <taxon>OM43 clade</taxon>
    </lineage>
</organism>
<dbReference type="Gene3D" id="3.90.25.10">
    <property type="entry name" value="UDP-galactose 4-epimerase, domain 1"/>
    <property type="match status" value="1"/>
</dbReference>
<reference evidence="3" key="1">
    <citation type="journal article" date="2012" name="Stand. Genomic Sci.">
        <title>Genome sequence of strain HIMB624, a cultured representative from the OM43 clade of marine Betaproteobacteria.</title>
        <authorList>
            <person name="Huggett M.J."/>
            <person name="Hayakawa D.H."/>
            <person name="Rappe M.S."/>
        </authorList>
    </citation>
    <scope>NUCLEOTIDE SEQUENCE [LARGE SCALE GENOMIC DNA]</scope>
    <source>
        <strain evidence="3">KB13</strain>
    </source>
</reference>
<sequence length="355" mass="40409">MEIKGNFWKNKRVLVTGNTGFKGSWIVIWLSHLGADIRGYSLQAPTNPSLFDVSGIGDHVETTFGDIRDKYTLKKSVQEFDPEIIFHLAAQPLVRASYQDPVVTFETNLMGTINLFEVARSLKNLKVLVNITSDKCYQNNETNLPFKESDPMGGFDPYSASKGCAELITNAYRSSFFGGKDCDVALSSARSGNVIGGGDWSEDRIIPDFFRALETSKSLLIRNPESTRPWQHVLEPLSGYLLLAEKMFTNSKKFSQAWNFGPNENEAHTVKWLIDELAKKWNDIKIDYLHNETEILHEAKFLRLSIDKSYSKLKWSPKWNTLKAIDMINEFYTAYFEKQNILDLVIGQIKSYSSK</sequence>
<accession>B6BTH5</accession>
<dbReference type="eggNOG" id="COG0451">
    <property type="taxonomic scope" value="Bacteria"/>
</dbReference>